<dbReference type="InterPro" id="IPR034660">
    <property type="entry name" value="DinB/YfiT-like"/>
</dbReference>
<dbReference type="Pfam" id="PF08020">
    <property type="entry name" value="DUF1706"/>
    <property type="match status" value="1"/>
</dbReference>
<dbReference type="Proteomes" id="UP000188946">
    <property type="component" value="Unassembled WGS sequence"/>
</dbReference>
<dbReference type="PANTHER" id="PTHR40658">
    <property type="match status" value="1"/>
</dbReference>
<accession>A0AB36JTG1</accession>
<sequence length="179" mass="21057">MKEYESKSALIAEIQRKAGLFIGEFSTISEKDKDLLLDEVDRSPAQMLAYQLGWLKLLQSWERDEAAGLEVVTPHPYFKWNQLGGLYQSFYEDVADLSLEELIAQFQEQVDGVVQQVNHYTDEDLFHSGIRKWASSTPSKWPVWKWIHINTVAPFTTFRTKIRKWKKVYKMRRTEVKCH</sequence>
<dbReference type="RefSeq" id="WP_076995929.1">
    <property type="nucleotide sequence ID" value="NZ_MSPR01000007.1"/>
</dbReference>
<dbReference type="InterPro" id="IPR012550">
    <property type="entry name" value="DUF1706"/>
</dbReference>
<dbReference type="EMBL" id="MSPT01000008">
    <property type="protein sequence ID" value="ONK27663.1"/>
    <property type="molecule type" value="Genomic_DNA"/>
</dbReference>
<keyword evidence="4" id="KW-1185">Reference proteome</keyword>
<evidence type="ECO:0000313" key="4">
    <source>
        <dbReference type="Proteomes" id="UP000188946"/>
    </source>
</evidence>
<dbReference type="EMBL" id="MSPR01000007">
    <property type="protein sequence ID" value="ONK29843.1"/>
    <property type="molecule type" value="Genomic_DNA"/>
</dbReference>
<proteinExistence type="predicted"/>
<dbReference type="Gene3D" id="1.20.120.450">
    <property type="entry name" value="dinb family like domain"/>
    <property type="match status" value="1"/>
</dbReference>
<comment type="caution">
    <text evidence="1">The sequence shown here is derived from an EMBL/GenBank/DDBJ whole genome shotgun (WGS) entry which is preliminary data.</text>
</comment>
<reference evidence="3 4" key="1">
    <citation type="submission" date="2016-12" db="EMBL/GenBank/DDBJ databases">
        <authorList>
            <person name="Gulvik C.A."/>
        </authorList>
    </citation>
    <scope>NUCLEOTIDE SEQUENCE [LARGE SCALE GENOMIC DNA]</scope>
    <source>
        <strain evidence="2 4">12-5202</strain>
        <strain evidence="1 3">12-5291</strain>
    </source>
</reference>
<protein>
    <submittedName>
        <fullName evidence="1">Cytoplasmic protein</fullName>
    </submittedName>
</protein>
<name>A0AB36JTG1_9STRE</name>
<gene>
    <name evidence="2" type="ORF">BVE84_04805</name>
    <name evidence="1" type="ORF">BVE86_04645</name>
</gene>
<evidence type="ECO:0000313" key="1">
    <source>
        <dbReference type="EMBL" id="ONK27663.1"/>
    </source>
</evidence>
<dbReference type="PIRSF" id="PIRSF031551">
    <property type="entry name" value="DUF1706"/>
    <property type="match status" value="1"/>
</dbReference>
<evidence type="ECO:0000313" key="3">
    <source>
        <dbReference type="Proteomes" id="UP000188600"/>
    </source>
</evidence>
<dbReference type="Proteomes" id="UP000188600">
    <property type="component" value="Unassembled WGS sequence"/>
</dbReference>
<evidence type="ECO:0000313" key="2">
    <source>
        <dbReference type="EMBL" id="ONK29843.1"/>
    </source>
</evidence>
<dbReference type="AlphaFoldDB" id="A0AB36JTG1"/>
<dbReference type="PANTHER" id="PTHR40658:SF3">
    <property type="entry name" value="CLBS_DFSB FAMILY FOUR-HELIX BUNDLE PROTEIN"/>
    <property type="match status" value="1"/>
</dbReference>
<organism evidence="1 3">
    <name type="scientific">Streptococcus azizii</name>
    <dbReference type="NCBI Taxonomy" id="1579424"/>
    <lineage>
        <taxon>Bacteria</taxon>
        <taxon>Bacillati</taxon>
        <taxon>Bacillota</taxon>
        <taxon>Bacilli</taxon>
        <taxon>Lactobacillales</taxon>
        <taxon>Streptococcaceae</taxon>
        <taxon>Streptococcus</taxon>
    </lineage>
</organism>